<evidence type="ECO:0000313" key="9">
    <source>
        <dbReference type="EMBL" id="GAT54615.1"/>
    </source>
</evidence>
<dbReference type="InterPro" id="IPR007023">
    <property type="entry name" value="Ribosom_reg"/>
</dbReference>
<dbReference type="PROSITE" id="PS50053">
    <property type="entry name" value="UBIQUITIN_2"/>
    <property type="match status" value="1"/>
</dbReference>
<evidence type="ECO:0000256" key="2">
    <source>
        <dbReference type="ARBA" id="ARBA00010077"/>
    </source>
</evidence>
<keyword evidence="10" id="KW-1185">Reference proteome</keyword>
<evidence type="ECO:0000256" key="4">
    <source>
        <dbReference type="ARBA" id="ARBA00022786"/>
    </source>
</evidence>
<evidence type="ECO:0000256" key="6">
    <source>
        <dbReference type="RuleBase" id="RU364132"/>
    </source>
</evidence>
<dbReference type="PANTHER" id="PTHR13042">
    <property type="entry name" value="UBIQUITIN-LIKE PROTEIN 5"/>
    <property type="match status" value="1"/>
</dbReference>
<dbReference type="CDD" id="cd01791">
    <property type="entry name" value="Ubl_UBL5"/>
    <property type="match status" value="1"/>
</dbReference>
<evidence type="ECO:0000313" key="10">
    <source>
        <dbReference type="Proteomes" id="UP000815677"/>
    </source>
</evidence>
<feature type="domain" description="Ubiquitin-like" evidence="8">
    <location>
        <begin position="331"/>
        <end position="400"/>
    </location>
</feature>
<keyword evidence="5 6" id="KW-0539">Nucleus</keyword>
<dbReference type="SUPFAM" id="SSF54236">
    <property type="entry name" value="Ubiquitin-like"/>
    <property type="match status" value="1"/>
</dbReference>
<evidence type="ECO:0000256" key="5">
    <source>
        <dbReference type="ARBA" id="ARBA00023242"/>
    </source>
</evidence>
<evidence type="ECO:0000256" key="1">
    <source>
        <dbReference type="ARBA" id="ARBA00004123"/>
    </source>
</evidence>
<keyword evidence="4" id="KW-0833">Ubl conjugation pathway</keyword>
<reference evidence="9" key="1">
    <citation type="submission" date="2014-09" db="EMBL/GenBank/DDBJ databases">
        <title>Genome sequence of the luminous mushroom Mycena chlorophos for searching fungal bioluminescence genes.</title>
        <authorList>
            <person name="Tanaka Y."/>
            <person name="Kasuga D."/>
            <person name="Oba Y."/>
            <person name="Hase S."/>
            <person name="Sato K."/>
            <person name="Oba Y."/>
            <person name="Sakakibara Y."/>
        </authorList>
    </citation>
    <scope>NUCLEOTIDE SEQUENCE</scope>
</reference>
<dbReference type="Proteomes" id="UP000815677">
    <property type="component" value="Unassembled WGS sequence"/>
</dbReference>
<keyword evidence="3 6" id="KW-0690">Ribosome biogenesis</keyword>
<dbReference type="Pfam" id="PF04939">
    <property type="entry name" value="RRS1"/>
    <property type="match status" value="1"/>
</dbReference>
<dbReference type="InterPro" id="IPR000626">
    <property type="entry name" value="Ubiquitin-like_dom"/>
</dbReference>
<dbReference type="Gene3D" id="3.10.20.90">
    <property type="entry name" value="Phosphatidylinositol 3-kinase Catalytic Subunit, Chain A, domain 1"/>
    <property type="match status" value="1"/>
</dbReference>
<sequence length="400" mass="45033">MDVSGILAANASKFQSVDVEKETPLEVDPGLLLVTDLNPIDEEAYSSNLEEHLQSLARDGVQALIGSLFSLPTQRSDEGPLAELPPPTTALPRAKPLPKPKPMTKWEQFAKAKGIQHRTRDKRVWDEEKQEWVNRWGRDGKNKQVEEQWITEVPANADVDFDPRKAARDERKARVAKNEKQRLANVSRAQGTANPRKMEIDKTLASSRVSTASMGKFDKKLDGEKKMRGVKRKFEPTEKSLEEEKTASLALLSRMDSDAKKTRREPAKEEKVLNERKAVRFASKGRGGVALGREAAGGKGKRVKGRRVSDLCESRDPASCLRRRTFEMALIEVIANDRLGRKVRVKCSPDDTVGDLKKLIAAQTGTDHTKIQLKKWYTIYKDHITLSDYEINDGMSLEMY</sequence>
<dbReference type="EMBL" id="DF848725">
    <property type="protein sequence ID" value="GAT54615.1"/>
    <property type="molecule type" value="Genomic_DNA"/>
</dbReference>
<feature type="region of interest" description="Disordered" evidence="7">
    <location>
        <begin position="75"/>
        <end position="100"/>
    </location>
</feature>
<evidence type="ECO:0000256" key="3">
    <source>
        <dbReference type="ARBA" id="ARBA00022517"/>
    </source>
</evidence>
<comment type="function">
    <text evidence="6">Involved in ribosomal large subunit assembly.</text>
</comment>
<evidence type="ECO:0000259" key="8">
    <source>
        <dbReference type="PROSITE" id="PS50053"/>
    </source>
</evidence>
<protein>
    <recommendedName>
        <fullName evidence="6">Ribosome biogenesis regulatory protein</fullName>
    </recommendedName>
</protein>
<proteinExistence type="inferred from homology"/>
<dbReference type="InterPro" id="IPR029071">
    <property type="entry name" value="Ubiquitin-like_domsf"/>
</dbReference>
<feature type="compositionally biased region" description="Pro residues" evidence="7">
    <location>
        <begin position="83"/>
        <end position="100"/>
    </location>
</feature>
<accession>A0ABQ0LU59</accession>
<dbReference type="InterPro" id="IPR039732">
    <property type="entry name" value="Hub1/Ubl5"/>
</dbReference>
<name>A0ABQ0LU59_MYCCL</name>
<organism evidence="9 10">
    <name type="scientific">Mycena chlorophos</name>
    <name type="common">Agaric fungus</name>
    <name type="synonym">Agaricus chlorophos</name>
    <dbReference type="NCBI Taxonomy" id="658473"/>
    <lineage>
        <taxon>Eukaryota</taxon>
        <taxon>Fungi</taxon>
        <taxon>Dikarya</taxon>
        <taxon>Basidiomycota</taxon>
        <taxon>Agaricomycotina</taxon>
        <taxon>Agaricomycetes</taxon>
        <taxon>Agaricomycetidae</taxon>
        <taxon>Agaricales</taxon>
        <taxon>Marasmiineae</taxon>
        <taxon>Mycenaceae</taxon>
        <taxon>Mycena</taxon>
    </lineage>
</organism>
<comment type="subcellular location">
    <subcellularLocation>
        <location evidence="1 6">Nucleus</location>
    </subcellularLocation>
</comment>
<comment type="similarity">
    <text evidence="2 6">Belongs to the RRS1 family.</text>
</comment>
<evidence type="ECO:0000256" key="7">
    <source>
        <dbReference type="SAM" id="MobiDB-lite"/>
    </source>
</evidence>
<gene>
    <name evidence="9" type="ORF">MCHLO_11455</name>
</gene>